<comment type="caution">
    <text evidence="1">The sequence shown here is derived from an EMBL/GenBank/DDBJ whole genome shotgun (WGS) entry which is preliminary data.</text>
</comment>
<proteinExistence type="predicted"/>
<accession>A0A511JA42</accession>
<dbReference type="EMBL" id="BJWG01000005">
    <property type="protein sequence ID" value="GEL94866.1"/>
    <property type="molecule type" value="Genomic_DNA"/>
</dbReference>
<keyword evidence="2" id="KW-1185">Reference proteome</keyword>
<dbReference type="AlphaFoldDB" id="A0A511JA42"/>
<protein>
    <submittedName>
        <fullName evidence="1">Uncharacterized protein</fullName>
    </submittedName>
</protein>
<dbReference type="Proteomes" id="UP000321720">
    <property type="component" value="Unassembled WGS sequence"/>
</dbReference>
<reference evidence="1 2" key="1">
    <citation type="submission" date="2019-07" db="EMBL/GenBank/DDBJ databases">
        <title>Whole genome shotgun sequence of Cellulomonas composti NBRC 100758.</title>
        <authorList>
            <person name="Hosoyama A."/>
            <person name="Uohara A."/>
            <person name="Ohji S."/>
            <person name="Ichikawa N."/>
        </authorList>
    </citation>
    <scope>NUCLEOTIDE SEQUENCE [LARGE SCALE GENOMIC DNA]</scope>
    <source>
        <strain evidence="1 2">NBRC 100758</strain>
    </source>
</reference>
<name>A0A511JA42_9CELL</name>
<organism evidence="1 2">
    <name type="scientific">Cellulomonas composti</name>
    <dbReference type="NCBI Taxonomy" id="266130"/>
    <lineage>
        <taxon>Bacteria</taxon>
        <taxon>Bacillati</taxon>
        <taxon>Actinomycetota</taxon>
        <taxon>Actinomycetes</taxon>
        <taxon>Micrococcales</taxon>
        <taxon>Cellulomonadaceae</taxon>
        <taxon>Cellulomonas</taxon>
    </lineage>
</organism>
<evidence type="ECO:0000313" key="2">
    <source>
        <dbReference type="Proteomes" id="UP000321720"/>
    </source>
</evidence>
<gene>
    <name evidence="1" type="ORF">CCO02nite_15240</name>
</gene>
<evidence type="ECO:0000313" key="1">
    <source>
        <dbReference type="EMBL" id="GEL94866.1"/>
    </source>
</evidence>
<sequence length="96" mass="9684">MTIDLSSSTEPRIAVASHVIAEVQAAIASPGTALMVIGATARDILSVGVTGEPPSRATADVDIAIAVPSWAAYAPWRRVSTGSDAVSTPIASRASP</sequence>